<dbReference type="Proteomes" id="UP001290861">
    <property type="component" value="Unassembled WGS sequence"/>
</dbReference>
<keyword evidence="2" id="KW-1185">Reference proteome</keyword>
<dbReference type="EMBL" id="JARVCO010000006">
    <property type="protein sequence ID" value="MDZ8117905.1"/>
    <property type="molecule type" value="Genomic_DNA"/>
</dbReference>
<dbReference type="RefSeq" id="WP_322607707.1">
    <property type="nucleotide sequence ID" value="NZ_JARVCO010000006.1"/>
</dbReference>
<dbReference type="SUPFAM" id="SSF48452">
    <property type="entry name" value="TPR-like"/>
    <property type="match status" value="1"/>
</dbReference>
<evidence type="ECO:0000313" key="1">
    <source>
        <dbReference type="EMBL" id="MDZ8117905.1"/>
    </source>
</evidence>
<gene>
    <name evidence="1" type="ORF">P9H32_04635</name>
</gene>
<accession>A0ABU5MUL2</accession>
<evidence type="ECO:0008006" key="3">
    <source>
        <dbReference type="Google" id="ProtNLM"/>
    </source>
</evidence>
<organism evidence="1 2">
    <name type="scientific">Pontiella agarivorans</name>
    <dbReference type="NCBI Taxonomy" id="3038953"/>
    <lineage>
        <taxon>Bacteria</taxon>
        <taxon>Pseudomonadati</taxon>
        <taxon>Kiritimatiellota</taxon>
        <taxon>Kiritimatiellia</taxon>
        <taxon>Kiritimatiellales</taxon>
        <taxon>Pontiellaceae</taxon>
        <taxon>Pontiella</taxon>
    </lineage>
</organism>
<name>A0ABU5MUL2_9BACT</name>
<sequence>MIKRLYLLLMAAVPVFACGPYFPSSYLSDYNDRFEADLNPAVELELIALEYHLIDEAPFPDGTYTTLQAEKLDFTKKAEQLGGQEWLTDYMAYAKSVRAAETNVPAPAVPNHLQEFTLYLEGTAEFRADEKVTFPQAWRELLALDVSNRLYRTEWVYYMRGNLAGAHGMPEQAGKSYAACRTAAREIPARHSLGLAHASYKRDYLCQTNLAMRIERGLAATGYYHRTGDFARRDHCMNHLRLDVTQASQEGLSTPSAAVLETMALFNIGKTDFIRTLEQHPDLKITPRLAWFMYKNGEPRKAAAYLEHCPADDILANWLRYRLAQRSGRTDEAIEKLRQWLNGLQHSRRIIYRFDYTGTVSPASALHGSLGTLYADRGQMLDALESFVAAGAYPDAALIAERYVETDDLQRYVDAFQSRTSKGPANRVDDWPQTETPRNSIELRLSYLLARRLFREGRPQEALPYYPTEIGYILQTYLHALKESRSFWNSWNTRAAHLYHAARIMRWKGMELCGTELYPDYTIVEGFFPSIGIEHESAVAPENMRPLYDKTAPIPNQRFHYRQIAAEQAGDAAVLAWNRHQKAMMLWSAGTWIKDRHPDAADVYYKKLARLHFQSLAKTADAIRWFPEGSDAMQQIHHSEQYIRPRKLSDAAKAYAAY</sequence>
<proteinExistence type="predicted"/>
<reference evidence="1 2" key="1">
    <citation type="journal article" date="2024" name="Appl. Environ. Microbiol.">
        <title>Pontiella agarivorans sp. nov., a novel marine anaerobic bacterium capable of degrading macroalgal polysaccharides and fixing nitrogen.</title>
        <authorList>
            <person name="Liu N."/>
            <person name="Kivenson V."/>
            <person name="Peng X."/>
            <person name="Cui Z."/>
            <person name="Lankiewicz T.S."/>
            <person name="Gosselin K.M."/>
            <person name="English C.J."/>
            <person name="Blair E.M."/>
            <person name="O'Malley M.A."/>
            <person name="Valentine D.L."/>
        </authorList>
    </citation>
    <scope>NUCLEOTIDE SEQUENCE [LARGE SCALE GENOMIC DNA]</scope>
    <source>
        <strain evidence="1 2">NLcol2</strain>
    </source>
</reference>
<protein>
    <recommendedName>
        <fullName evidence="3">Tetratricopeptide repeat-containing protein</fullName>
    </recommendedName>
</protein>
<evidence type="ECO:0000313" key="2">
    <source>
        <dbReference type="Proteomes" id="UP001290861"/>
    </source>
</evidence>
<comment type="caution">
    <text evidence="1">The sequence shown here is derived from an EMBL/GenBank/DDBJ whole genome shotgun (WGS) entry which is preliminary data.</text>
</comment>
<dbReference type="InterPro" id="IPR011990">
    <property type="entry name" value="TPR-like_helical_dom_sf"/>
</dbReference>